<evidence type="ECO:0000313" key="2">
    <source>
        <dbReference type="Proteomes" id="UP000003843"/>
    </source>
</evidence>
<dbReference type="AlphaFoldDB" id="D0W991"/>
<reference evidence="1 2" key="1">
    <citation type="submission" date="2009-10" db="EMBL/GenBank/DDBJ databases">
        <authorList>
            <person name="Weinstock G."/>
            <person name="Sodergren E."/>
            <person name="Clifton S."/>
            <person name="Fulton L."/>
            <person name="Fulton B."/>
            <person name="Courtney L."/>
            <person name="Fronick C."/>
            <person name="Harrison M."/>
            <person name="Strong C."/>
            <person name="Farmer C."/>
            <person name="Delahaunty K."/>
            <person name="Markovic C."/>
            <person name="Hall O."/>
            <person name="Minx P."/>
            <person name="Tomlinson C."/>
            <person name="Mitreva M."/>
            <person name="Nelson J."/>
            <person name="Hou S."/>
            <person name="Wollam A."/>
            <person name="Pepin K.H."/>
            <person name="Johnson M."/>
            <person name="Bhonagiri V."/>
            <person name="Nash W.E."/>
            <person name="Warren W."/>
            <person name="Chinwalla A."/>
            <person name="Mardis E.R."/>
            <person name="Wilson R.K."/>
        </authorList>
    </citation>
    <scope>NUCLEOTIDE SEQUENCE [LARGE SCALE GENOMIC DNA]</scope>
    <source>
        <strain evidence="1 2">ATCC 23970</strain>
    </source>
</reference>
<dbReference type="EMBL" id="ACEQ02000011">
    <property type="protein sequence ID" value="EEZ75847.1"/>
    <property type="molecule type" value="Genomic_DNA"/>
</dbReference>
<protein>
    <recommendedName>
        <fullName evidence="3">PilS cassette</fullName>
    </recommendedName>
</protein>
<comment type="caution">
    <text evidence="1">The sequence shown here is derived from an EMBL/GenBank/DDBJ whole genome shotgun (WGS) entry which is preliminary data.</text>
</comment>
<organism evidence="1 2">
    <name type="scientific">Neisseria lactamica ATCC 23970</name>
    <dbReference type="NCBI Taxonomy" id="546265"/>
    <lineage>
        <taxon>Bacteria</taxon>
        <taxon>Pseudomonadati</taxon>
        <taxon>Pseudomonadota</taxon>
        <taxon>Betaproteobacteria</taxon>
        <taxon>Neisseriales</taxon>
        <taxon>Neisseriaceae</taxon>
        <taxon>Neisseria</taxon>
    </lineage>
</organism>
<dbReference type="Proteomes" id="UP000003843">
    <property type="component" value="Unassembled WGS sequence"/>
</dbReference>
<gene>
    <name evidence="1" type="ORF">NEILACOT_04099</name>
</gene>
<dbReference type="RefSeq" id="WP_003708860.1">
    <property type="nucleotide sequence ID" value="NZ_KN046803.1"/>
</dbReference>
<name>D0W991_NEILA</name>
<evidence type="ECO:0008006" key="3">
    <source>
        <dbReference type="Google" id="ProtNLM"/>
    </source>
</evidence>
<accession>D0W991</accession>
<evidence type="ECO:0000313" key="1">
    <source>
        <dbReference type="EMBL" id="EEZ75847.1"/>
    </source>
</evidence>
<proteinExistence type="predicted"/>
<sequence length="68" mass="7854">MDKTETKKIQFAVSAKLSPLSQICLVLNMAYHQIPSFPRKRESAVKLEKPSFEKQFPNFKNGFPPTRE</sequence>